<comment type="caution">
    <text evidence="1">The sequence shown here is derived from an EMBL/GenBank/DDBJ whole genome shotgun (WGS) entry which is preliminary data.</text>
</comment>
<name>A0ABW8U873_9GAMM</name>
<gene>
    <name evidence="1" type="ORF">ACJHVH_08635</name>
</gene>
<accession>A0ABW8U873</accession>
<protein>
    <submittedName>
        <fullName evidence="1">Uncharacterized protein</fullName>
    </submittedName>
</protein>
<evidence type="ECO:0000313" key="1">
    <source>
        <dbReference type="EMBL" id="MFL1733045.1"/>
    </source>
</evidence>
<dbReference type="EMBL" id="JBJJXE010000018">
    <property type="protein sequence ID" value="MFL1733045.1"/>
    <property type="molecule type" value="Genomic_DNA"/>
</dbReference>
<keyword evidence="2" id="KW-1185">Reference proteome</keyword>
<dbReference type="RefSeq" id="WP_407069544.1">
    <property type="nucleotide sequence ID" value="NZ_JBJJXE010000018.1"/>
</dbReference>
<proteinExistence type="predicted"/>
<organism evidence="1 2">
    <name type="scientific">Moraxella oculi</name>
    <dbReference type="NCBI Taxonomy" id="2940516"/>
    <lineage>
        <taxon>Bacteria</taxon>
        <taxon>Pseudomonadati</taxon>
        <taxon>Pseudomonadota</taxon>
        <taxon>Gammaproteobacteria</taxon>
        <taxon>Moraxellales</taxon>
        <taxon>Moraxellaceae</taxon>
        <taxon>Moraxella</taxon>
    </lineage>
</organism>
<sequence>MKSLIFIIFVFFSIIIYSSFNKPDYSNPAIPNRYEIYKQAVQQMDSIAKDVGLPDSVEKLNRPTAVYITYIYNEYDDELIDRIDFAMSNRKWVKIERDSTEYQNFLAVYCKNGFRVDVFTMPDQSKLNMSLNWDGWVKICEKSLD</sequence>
<evidence type="ECO:0000313" key="2">
    <source>
        <dbReference type="Proteomes" id="UP001624684"/>
    </source>
</evidence>
<reference evidence="1 2" key="1">
    <citation type="submission" date="2024-11" db="EMBL/GenBank/DDBJ databases">
        <title>First Report of Moraxella oculi in Brazil in an Infectious Bovine Keratoconjunctivitis Outbreak.</title>
        <authorList>
            <person name="Carvalho C.V."/>
            <person name="Domingues R."/>
            <person name="Coutinho C."/>
            <person name="Honorio N.T.B.S."/>
            <person name="Faza D.R.L.R."/>
            <person name="Carvalho W.A."/>
            <person name="Machado A.B.F."/>
            <person name="Martins M.F."/>
            <person name="Gaspar E.B."/>
        </authorList>
    </citation>
    <scope>NUCLEOTIDE SEQUENCE [LARGE SCALE GENOMIC DNA]</scope>
    <source>
        <strain evidence="1 2">2117LE</strain>
    </source>
</reference>
<dbReference type="Proteomes" id="UP001624684">
    <property type="component" value="Unassembled WGS sequence"/>
</dbReference>